<dbReference type="Proteomes" id="UP000472270">
    <property type="component" value="Unassembled WGS sequence"/>
</dbReference>
<feature type="compositionally biased region" description="Basic residues" evidence="3">
    <location>
        <begin position="9"/>
        <end position="19"/>
    </location>
</feature>
<evidence type="ECO:0000313" key="5">
    <source>
        <dbReference type="Proteomes" id="UP000472270"/>
    </source>
</evidence>
<sequence length="68" mass="7639">MSSLEKTVKAKTRRSKRFLQSREPKLTEGQKSSMIIRGGNTSETVTQALKDVVRRRCRASHAPSFTAC</sequence>
<proteinExistence type="predicted"/>
<name>A0A673IRW4_9TELE</name>
<keyword evidence="5" id="KW-1185">Reference proteome</keyword>
<dbReference type="InterPro" id="IPR039770">
    <property type="entry name" value="Rpf2"/>
</dbReference>
<evidence type="ECO:0000256" key="2">
    <source>
        <dbReference type="ARBA" id="ARBA00023242"/>
    </source>
</evidence>
<accession>A0A673IRW4</accession>
<dbReference type="PANTHER" id="PTHR12728">
    <property type="entry name" value="BRIX DOMAIN CONTAINING PROTEIN"/>
    <property type="match status" value="1"/>
</dbReference>
<dbReference type="GO" id="GO:0005730">
    <property type="term" value="C:nucleolus"/>
    <property type="evidence" value="ECO:0007669"/>
    <property type="project" value="UniProtKB-SubCell"/>
</dbReference>
<dbReference type="AlphaFoldDB" id="A0A673IRW4"/>
<keyword evidence="2" id="KW-0539">Nucleus</keyword>
<dbReference type="GO" id="GO:0019843">
    <property type="term" value="F:rRNA binding"/>
    <property type="evidence" value="ECO:0007669"/>
    <property type="project" value="InterPro"/>
</dbReference>
<reference evidence="4" key="1">
    <citation type="submission" date="2025-08" db="UniProtKB">
        <authorList>
            <consortium name="Ensembl"/>
        </authorList>
    </citation>
    <scope>IDENTIFICATION</scope>
</reference>
<evidence type="ECO:0000313" key="4">
    <source>
        <dbReference type="Ensembl" id="ENSSRHP00000040296.1"/>
    </source>
</evidence>
<dbReference type="GO" id="GO:0000027">
    <property type="term" value="P:ribosomal large subunit assembly"/>
    <property type="evidence" value="ECO:0007669"/>
    <property type="project" value="InterPro"/>
</dbReference>
<dbReference type="Ensembl" id="ENSSRHT00000041452.1">
    <property type="protein sequence ID" value="ENSSRHP00000040296.1"/>
    <property type="gene ID" value="ENSSRHG00000020504.1"/>
</dbReference>
<evidence type="ECO:0000256" key="1">
    <source>
        <dbReference type="ARBA" id="ARBA00004604"/>
    </source>
</evidence>
<feature type="region of interest" description="Disordered" evidence="3">
    <location>
        <begin position="1"/>
        <end position="42"/>
    </location>
</feature>
<protein>
    <submittedName>
        <fullName evidence="4">Uncharacterized protein</fullName>
    </submittedName>
</protein>
<comment type="subcellular location">
    <subcellularLocation>
        <location evidence="1">Nucleus</location>
        <location evidence="1">Nucleolus</location>
    </subcellularLocation>
</comment>
<reference evidence="4" key="2">
    <citation type="submission" date="2025-09" db="UniProtKB">
        <authorList>
            <consortium name="Ensembl"/>
        </authorList>
    </citation>
    <scope>IDENTIFICATION</scope>
</reference>
<feature type="compositionally biased region" description="Polar residues" evidence="3">
    <location>
        <begin position="29"/>
        <end position="42"/>
    </location>
</feature>
<organism evidence="4 5">
    <name type="scientific">Sinocyclocheilus rhinocerous</name>
    <dbReference type="NCBI Taxonomy" id="307959"/>
    <lineage>
        <taxon>Eukaryota</taxon>
        <taxon>Metazoa</taxon>
        <taxon>Chordata</taxon>
        <taxon>Craniata</taxon>
        <taxon>Vertebrata</taxon>
        <taxon>Euteleostomi</taxon>
        <taxon>Actinopterygii</taxon>
        <taxon>Neopterygii</taxon>
        <taxon>Teleostei</taxon>
        <taxon>Ostariophysi</taxon>
        <taxon>Cypriniformes</taxon>
        <taxon>Cyprinidae</taxon>
        <taxon>Cyprininae</taxon>
        <taxon>Sinocyclocheilus</taxon>
    </lineage>
</organism>
<dbReference type="PANTHER" id="PTHR12728:SF0">
    <property type="entry name" value="RIBOSOME PRODUCTION FACTOR 2 HOMOLOG"/>
    <property type="match status" value="1"/>
</dbReference>
<dbReference type="GO" id="GO:0000463">
    <property type="term" value="P:maturation of LSU-rRNA from tricistronic rRNA transcript (SSU-rRNA, 5.8S rRNA, LSU-rRNA)"/>
    <property type="evidence" value="ECO:0007669"/>
    <property type="project" value="TreeGrafter"/>
</dbReference>
<evidence type="ECO:0000256" key="3">
    <source>
        <dbReference type="SAM" id="MobiDB-lite"/>
    </source>
</evidence>